<evidence type="ECO:0000313" key="1">
    <source>
        <dbReference type="EMBL" id="GAA4790229.1"/>
    </source>
</evidence>
<reference evidence="2" key="1">
    <citation type="journal article" date="2019" name="Int. J. Syst. Evol. Microbiol.">
        <title>The Global Catalogue of Microorganisms (GCM) 10K type strain sequencing project: providing services to taxonomists for standard genome sequencing and annotation.</title>
        <authorList>
            <consortium name="The Broad Institute Genomics Platform"/>
            <consortium name="The Broad Institute Genome Sequencing Center for Infectious Disease"/>
            <person name="Wu L."/>
            <person name="Ma J."/>
        </authorList>
    </citation>
    <scope>NUCLEOTIDE SEQUENCE [LARGE SCALE GENOMIC DNA]</scope>
    <source>
        <strain evidence="2">JCM 18324</strain>
    </source>
</reference>
<name>A0ABP9B3Z3_9ACTN</name>
<evidence type="ECO:0000313" key="2">
    <source>
        <dbReference type="Proteomes" id="UP001501147"/>
    </source>
</evidence>
<dbReference type="EMBL" id="BAABJV010000016">
    <property type="protein sequence ID" value="GAA4790229.1"/>
    <property type="molecule type" value="Genomic_DNA"/>
</dbReference>
<accession>A0ABP9B3Z3</accession>
<gene>
    <name evidence="1" type="ORF">GCM10023329_47350</name>
</gene>
<dbReference type="InterPro" id="IPR045732">
    <property type="entry name" value="DUF6086"/>
</dbReference>
<organism evidence="1 2">
    <name type="scientific">Streptomyces sanyensis</name>
    <dbReference type="NCBI Taxonomy" id="568869"/>
    <lineage>
        <taxon>Bacteria</taxon>
        <taxon>Bacillati</taxon>
        <taxon>Actinomycetota</taxon>
        <taxon>Actinomycetes</taxon>
        <taxon>Kitasatosporales</taxon>
        <taxon>Streptomycetaceae</taxon>
        <taxon>Streptomyces</taxon>
    </lineage>
</organism>
<dbReference type="Proteomes" id="UP001501147">
    <property type="component" value="Unassembled WGS sequence"/>
</dbReference>
<sequence>MAGRNGRDTSTMSQYYDLGDETLWNPSNGASRLFLRQVRLFEEELELPSGLGPMEMDECAIDPVVFAAFVEALLDRHRRTGHAVVLALSEGFTATVLVLAERAGIEPDWARLGLPPGEPLTDVQVSRDTGAHFPPDGAHWAEGLRARARELGRRMAH</sequence>
<comment type="caution">
    <text evidence="1">The sequence shown here is derived from an EMBL/GenBank/DDBJ whole genome shotgun (WGS) entry which is preliminary data.</text>
</comment>
<protein>
    <submittedName>
        <fullName evidence="1">Uncharacterized protein</fullName>
    </submittedName>
</protein>
<proteinExistence type="predicted"/>
<keyword evidence="2" id="KW-1185">Reference proteome</keyword>
<dbReference type="Pfam" id="PF19564">
    <property type="entry name" value="DUF6086"/>
    <property type="match status" value="1"/>
</dbReference>